<name>A0A0D6B266_RHOSU</name>
<dbReference type="PATRIC" id="fig|35806.4.peg.1871"/>
<accession>A0A0D6B266</accession>
<dbReference type="PIRSF" id="PIRSF032131">
    <property type="entry name" value="UCP032131"/>
    <property type="match status" value="1"/>
</dbReference>
<sequence>MIRYALTCADGHRFESWFQSASAFDTLLKSGHVSCSLCGSRDVSKALMAPSVATDRPEGPGAPAPGEGSENGTAPAGRPLSTPTDPAEQALTALRKRIEENSEHVGLRFAQEARDIHAGLRPDRPIHGEARPDEAIRLIEDGIPVAPLPFLPGRKRN</sequence>
<evidence type="ECO:0000313" key="3">
    <source>
        <dbReference type="Proteomes" id="UP000064912"/>
    </source>
</evidence>
<evidence type="ECO:0000256" key="1">
    <source>
        <dbReference type="SAM" id="MobiDB-lite"/>
    </source>
</evidence>
<dbReference type="EMBL" id="AP014800">
    <property type="protein sequence ID" value="BAQ68970.1"/>
    <property type="molecule type" value="Genomic_DNA"/>
</dbReference>
<dbReference type="Proteomes" id="UP000064912">
    <property type="component" value="Chromosome"/>
</dbReference>
<feature type="region of interest" description="Disordered" evidence="1">
    <location>
        <begin position="51"/>
        <end position="97"/>
    </location>
</feature>
<reference evidence="2 3" key="1">
    <citation type="submission" date="2015-02" db="EMBL/GenBank/DDBJ databases">
        <title>Genome sequene of Rhodovulum sulfidophilum DSM 2351.</title>
        <authorList>
            <person name="Nagao N."/>
        </authorList>
    </citation>
    <scope>NUCLEOTIDE SEQUENCE [LARGE SCALE GENOMIC DNA]</scope>
    <source>
        <strain evidence="2 3">DSM 2351</strain>
    </source>
</reference>
<dbReference type="KEGG" id="rsu:NHU_01815"/>
<evidence type="ECO:0008006" key="4">
    <source>
        <dbReference type="Google" id="ProtNLM"/>
    </source>
</evidence>
<dbReference type="InterPro" id="IPR009562">
    <property type="entry name" value="DUF1178"/>
</dbReference>
<evidence type="ECO:0000313" key="2">
    <source>
        <dbReference type="EMBL" id="BAQ68970.1"/>
    </source>
</evidence>
<proteinExistence type="predicted"/>
<dbReference type="Pfam" id="PF06676">
    <property type="entry name" value="DUF1178"/>
    <property type="match status" value="1"/>
</dbReference>
<organism evidence="2 3">
    <name type="scientific">Rhodovulum sulfidophilum</name>
    <name type="common">Rhodobacter sulfidophilus</name>
    <dbReference type="NCBI Taxonomy" id="35806"/>
    <lineage>
        <taxon>Bacteria</taxon>
        <taxon>Pseudomonadati</taxon>
        <taxon>Pseudomonadota</taxon>
        <taxon>Alphaproteobacteria</taxon>
        <taxon>Rhodobacterales</taxon>
        <taxon>Paracoccaceae</taxon>
        <taxon>Rhodovulum</taxon>
    </lineage>
</organism>
<gene>
    <name evidence="2" type="ORF">NHU_01815</name>
</gene>
<dbReference type="eggNOG" id="COG5319">
    <property type="taxonomic scope" value="Bacteria"/>
</dbReference>
<feature type="compositionally biased region" description="Low complexity" evidence="1">
    <location>
        <begin position="59"/>
        <end position="68"/>
    </location>
</feature>
<dbReference type="AlphaFoldDB" id="A0A0D6B266"/>
<protein>
    <recommendedName>
        <fullName evidence="4">DUF1178 family protein</fullName>
    </recommendedName>
</protein>